<evidence type="ECO:0000313" key="1">
    <source>
        <dbReference type="EMBL" id="CEK81776.1"/>
    </source>
</evidence>
<dbReference type="EMBL" id="HACG01034911">
    <property type="protein sequence ID" value="CEK81776.1"/>
    <property type="molecule type" value="Transcribed_RNA"/>
</dbReference>
<name>A0A0B7AP49_9EUPU</name>
<protein>
    <submittedName>
        <fullName evidence="1">Uncharacterized protein</fullName>
    </submittedName>
</protein>
<organism evidence="1">
    <name type="scientific">Arion vulgaris</name>
    <dbReference type="NCBI Taxonomy" id="1028688"/>
    <lineage>
        <taxon>Eukaryota</taxon>
        <taxon>Metazoa</taxon>
        <taxon>Spiralia</taxon>
        <taxon>Lophotrochozoa</taxon>
        <taxon>Mollusca</taxon>
        <taxon>Gastropoda</taxon>
        <taxon>Heterobranchia</taxon>
        <taxon>Euthyneura</taxon>
        <taxon>Panpulmonata</taxon>
        <taxon>Eupulmonata</taxon>
        <taxon>Stylommatophora</taxon>
        <taxon>Helicina</taxon>
        <taxon>Arionoidea</taxon>
        <taxon>Arionidae</taxon>
        <taxon>Arion</taxon>
    </lineage>
</organism>
<accession>A0A0B7AP49</accession>
<reference evidence="1" key="1">
    <citation type="submission" date="2014-12" db="EMBL/GenBank/DDBJ databases">
        <title>Insight into the proteome of Arion vulgaris.</title>
        <authorList>
            <person name="Aradska J."/>
            <person name="Bulat T."/>
            <person name="Smidak R."/>
            <person name="Sarate P."/>
            <person name="Gangsoo J."/>
            <person name="Sialana F."/>
            <person name="Bilban M."/>
            <person name="Lubec G."/>
        </authorList>
    </citation>
    <scope>NUCLEOTIDE SEQUENCE</scope>
    <source>
        <tissue evidence="1">Skin</tissue>
    </source>
</reference>
<proteinExistence type="predicted"/>
<dbReference type="AlphaFoldDB" id="A0A0B7AP49"/>
<sequence length="66" mass="7444">MHKLLRIRNNKRVDILEDLMMQRSSIDQLGLANPQVDAPQTCGDYPENESQICLPCNADTQGWDGS</sequence>
<gene>
    <name evidence="1" type="primary">ORF127940</name>
</gene>